<accession>A0A2P2PU50</accession>
<evidence type="ECO:0000313" key="1">
    <source>
        <dbReference type="EMBL" id="MBX58277.1"/>
    </source>
</evidence>
<proteinExistence type="predicted"/>
<dbReference type="EMBL" id="GGEC01077793">
    <property type="protein sequence ID" value="MBX58277.1"/>
    <property type="molecule type" value="Transcribed_RNA"/>
</dbReference>
<sequence>MLKIKSNQFRDSLELTSP</sequence>
<dbReference type="AlphaFoldDB" id="A0A2P2PU50"/>
<name>A0A2P2PU50_RHIMU</name>
<organism evidence="1">
    <name type="scientific">Rhizophora mucronata</name>
    <name type="common">Asiatic mangrove</name>
    <dbReference type="NCBI Taxonomy" id="61149"/>
    <lineage>
        <taxon>Eukaryota</taxon>
        <taxon>Viridiplantae</taxon>
        <taxon>Streptophyta</taxon>
        <taxon>Embryophyta</taxon>
        <taxon>Tracheophyta</taxon>
        <taxon>Spermatophyta</taxon>
        <taxon>Magnoliopsida</taxon>
        <taxon>eudicotyledons</taxon>
        <taxon>Gunneridae</taxon>
        <taxon>Pentapetalae</taxon>
        <taxon>rosids</taxon>
        <taxon>fabids</taxon>
        <taxon>Malpighiales</taxon>
        <taxon>Rhizophoraceae</taxon>
        <taxon>Rhizophora</taxon>
    </lineage>
</organism>
<protein>
    <submittedName>
        <fullName evidence="1">Uncharacterized protein</fullName>
    </submittedName>
</protein>
<reference evidence="1" key="1">
    <citation type="submission" date="2018-02" db="EMBL/GenBank/DDBJ databases">
        <title>Rhizophora mucronata_Transcriptome.</title>
        <authorList>
            <person name="Meera S.P."/>
            <person name="Sreeshan A."/>
            <person name="Augustine A."/>
        </authorList>
    </citation>
    <scope>NUCLEOTIDE SEQUENCE</scope>
    <source>
        <tissue evidence="1">Leaf</tissue>
    </source>
</reference>